<dbReference type="GO" id="GO:0080043">
    <property type="term" value="F:quercetin 3-O-glucosyltransferase activity"/>
    <property type="evidence" value="ECO:0007669"/>
    <property type="project" value="TreeGrafter"/>
</dbReference>
<dbReference type="FunFam" id="3.40.50.2000:FF:000101">
    <property type="entry name" value="Glycosyltransferase"/>
    <property type="match status" value="1"/>
</dbReference>
<evidence type="ECO:0000256" key="2">
    <source>
        <dbReference type="ARBA" id="ARBA00022676"/>
    </source>
</evidence>
<keyword evidence="3 4" id="KW-0808">Transferase</keyword>
<keyword evidence="2" id="KW-0328">Glycosyltransferase</keyword>
<evidence type="ECO:0000256" key="1">
    <source>
        <dbReference type="ARBA" id="ARBA00009995"/>
    </source>
</evidence>
<protein>
    <submittedName>
        <fullName evidence="4">UDP-glucose dependent p-hydroxybenzoic acid glucosyltransferase</fullName>
    </submittedName>
</protein>
<dbReference type="EMBL" id="AB889521">
    <property type="protein sequence ID" value="BAO66179.1"/>
    <property type="molecule type" value="mRNA"/>
</dbReference>
<comment type="similarity">
    <text evidence="1">Belongs to the UDP-glycosyltransferase family.</text>
</comment>
<dbReference type="GO" id="GO:0080044">
    <property type="term" value="F:quercetin 7-O-glucosyltransferase activity"/>
    <property type="evidence" value="ECO:0007669"/>
    <property type="project" value="TreeGrafter"/>
</dbReference>
<proteinExistence type="evidence at transcript level"/>
<name>X5IXP9_DELGR</name>
<dbReference type="InterPro" id="IPR002213">
    <property type="entry name" value="UDP_glucos_trans"/>
</dbReference>
<dbReference type="AlphaFoldDB" id="X5IXP9"/>
<dbReference type="PANTHER" id="PTHR11926">
    <property type="entry name" value="GLUCOSYL/GLUCURONOSYL TRANSFERASES"/>
    <property type="match status" value="1"/>
</dbReference>
<reference evidence="4" key="1">
    <citation type="journal article" date="2014" name="J. Exp. Bot.">
        <title>Identification of the glucosyltransferase gene that supplies the p-hydroxybenzoyl-glucose for 7-polyacylation of anthocyanin in delphinium.</title>
        <authorList>
            <person name="Nishizaki Y."/>
            <person name="Sasaki N."/>
            <person name="Yasunaga M."/>
            <person name="Miyahara T."/>
            <person name="Okamoto E."/>
            <person name="Okamoto M."/>
            <person name="Hirose Y."/>
            <person name="Ozeki Y."/>
        </authorList>
    </citation>
    <scope>NUCLEOTIDE SEQUENCE</scope>
</reference>
<dbReference type="FunFam" id="3.40.50.2000:FF:000019">
    <property type="entry name" value="Glycosyltransferase"/>
    <property type="match status" value="1"/>
</dbReference>
<organism evidence="4">
    <name type="scientific">Delphinium grandiflorum</name>
    <name type="common">Siberian larkspur</name>
    <name type="synonym">Delphinium sinense</name>
    <dbReference type="NCBI Taxonomy" id="85439"/>
    <lineage>
        <taxon>Eukaryota</taxon>
        <taxon>Viridiplantae</taxon>
        <taxon>Streptophyta</taxon>
        <taxon>Embryophyta</taxon>
        <taxon>Tracheophyta</taxon>
        <taxon>Spermatophyta</taxon>
        <taxon>Magnoliopsida</taxon>
        <taxon>Ranunculales</taxon>
        <taxon>Ranunculaceae</taxon>
        <taxon>Ranunculoideae</taxon>
        <taxon>Delphinieae</taxon>
        <taxon>Delphinium</taxon>
    </lineage>
</organism>
<evidence type="ECO:0000313" key="4">
    <source>
        <dbReference type="EMBL" id="BAO66179.1"/>
    </source>
</evidence>
<dbReference type="CDD" id="cd03784">
    <property type="entry name" value="GT1_Gtf-like"/>
    <property type="match status" value="1"/>
</dbReference>
<evidence type="ECO:0000256" key="3">
    <source>
        <dbReference type="ARBA" id="ARBA00022679"/>
    </source>
</evidence>
<dbReference type="Gene3D" id="3.40.50.2000">
    <property type="entry name" value="Glycogen Phosphorylase B"/>
    <property type="match status" value="2"/>
</dbReference>
<sequence length="486" mass="54168">MGSDQTLHHHHVLLVSFPSQGHVNPLLRLAKHLASKGLLATFSSTHHIIHKIHKSTGHVQPIDIGGGRLRFESFTDGWEDHDDPRRSDLNVYIPQFQTVGHDSFVQLVKKHSESGTPVSCIISNPFIPWVSDVAAELGIPCALLWVQSCFVYSVYYHYFHNLASFPTVDQPNKSVELPGLPTLESDEIPSFLHPVYSPDKRVLKDVILGQFKNLEKTFCVLVDSFEELERESLKPLLSSAPIIRPIGPLYKWKEEKDVRGDMWSAAEECIEWLDSKPVGSVVYVSFGSVAVLEQQSMEEITRGLLNCGQPFLWVVRPPPKESSKGGGRLPDWLVQQADGKGLVVQWCPQERVLAHPSVACFITHCGWNSSMEILSSGVPIVAAPQWGDQVTNAKFLTDVYGVGVRLLRSENDLNTFSSERVANCIVEVTKGPKAEEFKKNALKWKKAADDAAREGGTSYNNLDKFVMEVQALKQGLCTSEEDPHQS</sequence>
<dbReference type="PANTHER" id="PTHR11926:SF986">
    <property type="entry name" value="UDP-GLYCOSYLTRANSFERASE 84A1"/>
    <property type="match status" value="1"/>
</dbReference>
<dbReference type="SUPFAM" id="SSF53756">
    <property type="entry name" value="UDP-Glycosyltransferase/glycogen phosphorylase"/>
    <property type="match status" value="1"/>
</dbReference>
<accession>X5IXP9</accession>
<dbReference type="Pfam" id="PF00201">
    <property type="entry name" value="UDPGT"/>
    <property type="match status" value="1"/>
</dbReference>